<dbReference type="AlphaFoldDB" id="A0A9W8DXH6"/>
<keyword evidence="4" id="KW-1185">Reference proteome</keyword>
<sequence length="132" mass="15565">MSIVRAVKYMLAVGPRESFRQFMRLDEVKAGTLMGRDRYGNEYYENLQEKLNRDRWVLYARSDFDASQVPAEWHKWLHKLTDENPGPLPSRPYRWIASHHVENMTGTSKAYAPYNTTRPKVAAWEPHTKPRV</sequence>
<gene>
    <name evidence="3" type="ORF">IWQ60_006560</name>
</gene>
<accession>A0A9W8DXH6</accession>
<comment type="subcellular location">
    <subcellularLocation>
        <location evidence="2">Mitochondrion inner membrane</location>
        <topology evidence="2">Peripheral membrane protein</topology>
        <orientation evidence="2">Matrix side</orientation>
    </subcellularLocation>
</comment>
<keyword evidence="2" id="KW-0813">Transport</keyword>
<keyword evidence="2" id="KW-0249">Electron transport</keyword>
<comment type="function">
    <text evidence="2">Accessory subunit of the mitochondrial membrane respiratory chain NADH dehydrogenase (Complex I), that is believed not to be involved in catalysis. Complex I functions in the transfer of electrons from NADH to the respiratory chain. The immediate electron acceptor for the enzyme is believed to be ubiquinone.</text>
</comment>
<proteinExistence type="inferred from homology"/>
<dbReference type="GO" id="GO:0005743">
    <property type="term" value="C:mitochondrial inner membrane"/>
    <property type="evidence" value="ECO:0007669"/>
    <property type="project" value="UniProtKB-SubCell"/>
</dbReference>
<protein>
    <recommendedName>
        <fullName evidence="2">NADH dehydrogenase [ubiquinone] 1 alpha subcomplex subunit</fullName>
    </recommendedName>
</protein>
<keyword evidence="2" id="KW-0496">Mitochondrion</keyword>
<dbReference type="Proteomes" id="UP001150569">
    <property type="component" value="Unassembled WGS sequence"/>
</dbReference>
<dbReference type="EMBL" id="JANBPT010000397">
    <property type="protein sequence ID" value="KAJ1922405.1"/>
    <property type="molecule type" value="Genomic_DNA"/>
</dbReference>
<organism evidence="3 4">
    <name type="scientific">Tieghemiomyces parasiticus</name>
    <dbReference type="NCBI Taxonomy" id="78921"/>
    <lineage>
        <taxon>Eukaryota</taxon>
        <taxon>Fungi</taxon>
        <taxon>Fungi incertae sedis</taxon>
        <taxon>Zoopagomycota</taxon>
        <taxon>Kickxellomycotina</taxon>
        <taxon>Dimargaritomycetes</taxon>
        <taxon>Dimargaritales</taxon>
        <taxon>Dimargaritaceae</taxon>
        <taxon>Tieghemiomyces</taxon>
    </lineage>
</organism>
<dbReference type="InterPro" id="IPR007763">
    <property type="entry name" value="NDUFA12"/>
</dbReference>
<dbReference type="GO" id="GO:0045271">
    <property type="term" value="C:respiratory chain complex I"/>
    <property type="evidence" value="ECO:0007669"/>
    <property type="project" value="InterPro"/>
</dbReference>
<comment type="similarity">
    <text evidence="1 2">Belongs to the complex I NDUFA12 subunit family.</text>
</comment>
<name>A0A9W8DXH6_9FUNG</name>
<comment type="caution">
    <text evidence="3">The sequence shown here is derived from an EMBL/GenBank/DDBJ whole genome shotgun (WGS) entry which is preliminary data.</text>
</comment>
<dbReference type="Pfam" id="PF05071">
    <property type="entry name" value="NDUFA12"/>
    <property type="match status" value="1"/>
</dbReference>
<dbReference type="PANTHER" id="PTHR12910:SF2">
    <property type="entry name" value="NADH DEHYDROGENASE [UBIQUINONE] 1 ALPHA SUBCOMPLEX SUBUNIT 12"/>
    <property type="match status" value="1"/>
</dbReference>
<evidence type="ECO:0000256" key="2">
    <source>
        <dbReference type="RuleBase" id="RU363103"/>
    </source>
</evidence>
<dbReference type="GO" id="GO:0006979">
    <property type="term" value="P:response to oxidative stress"/>
    <property type="evidence" value="ECO:0007669"/>
    <property type="project" value="TreeGrafter"/>
</dbReference>
<evidence type="ECO:0000313" key="4">
    <source>
        <dbReference type="Proteomes" id="UP001150569"/>
    </source>
</evidence>
<reference evidence="3" key="1">
    <citation type="submission" date="2022-07" db="EMBL/GenBank/DDBJ databases">
        <title>Phylogenomic reconstructions and comparative analyses of Kickxellomycotina fungi.</title>
        <authorList>
            <person name="Reynolds N.K."/>
            <person name="Stajich J.E."/>
            <person name="Barry K."/>
            <person name="Grigoriev I.V."/>
            <person name="Crous P."/>
            <person name="Smith M.E."/>
        </authorList>
    </citation>
    <scope>NUCLEOTIDE SEQUENCE</scope>
    <source>
        <strain evidence="3">RSA 861</strain>
    </source>
</reference>
<keyword evidence="2" id="KW-0679">Respiratory chain</keyword>
<dbReference type="OrthoDB" id="274641at2759"/>
<dbReference type="PANTHER" id="PTHR12910">
    <property type="entry name" value="NADH-UBIQUINONE OXIDOREDUCTASE SUBUNIT B17.2"/>
    <property type="match status" value="1"/>
</dbReference>
<evidence type="ECO:0000256" key="1">
    <source>
        <dbReference type="ARBA" id="ARBA00007355"/>
    </source>
</evidence>
<keyword evidence="2" id="KW-0999">Mitochondrion inner membrane</keyword>
<keyword evidence="2" id="KW-0472">Membrane</keyword>
<evidence type="ECO:0000313" key="3">
    <source>
        <dbReference type="EMBL" id="KAJ1922405.1"/>
    </source>
</evidence>